<dbReference type="OrthoDB" id="7313036at2"/>
<evidence type="ECO:0000256" key="13">
    <source>
        <dbReference type="SAM" id="SignalP"/>
    </source>
</evidence>
<dbReference type="GO" id="GO:0009279">
    <property type="term" value="C:cell outer membrane"/>
    <property type="evidence" value="ECO:0007669"/>
    <property type="project" value="UniProtKB-SubCell"/>
</dbReference>
<evidence type="ECO:0000256" key="2">
    <source>
        <dbReference type="ARBA" id="ARBA00022448"/>
    </source>
</evidence>
<keyword evidence="7" id="KW-0406">Ion transport</keyword>
<evidence type="ECO:0000313" key="17">
    <source>
        <dbReference type="Proteomes" id="UP000183974"/>
    </source>
</evidence>
<keyword evidence="2 11" id="KW-0813">Transport</keyword>
<evidence type="ECO:0000256" key="11">
    <source>
        <dbReference type="PROSITE-ProRule" id="PRU01360"/>
    </source>
</evidence>
<evidence type="ECO:0000256" key="6">
    <source>
        <dbReference type="ARBA" id="ARBA00023004"/>
    </source>
</evidence>
<sequence length="714" mass="78757">MAGYKTLAALIGSTSFIAAGAAVAQDLPAFDLGTLVLYGDRATQDASQTNASVAVVGEEVLSMPEVSSYRDSFRRIANVNTGDFTESGFVIRGVNSEGLTPGGIGAPLASFYIDGVQQTVEGTRRGLRGTFDVEQIEVYRGPQSTLTGRNALAGAIYLRTKDPEFEPSARAQMTYGEDNHRQIALAYGNALGDKLAFRFSGEWSQKDTDLNYPSYERFQRYGDFKTDDYHNLRAKLLWLPTGSDETKVLLSYSHSFDGPTSNDIAGPNWSSNAPLYGARRGDIWGTILPDDPYRLLGLTEIPAFQDVRETTVKNFGIEVSHEFSNALKLTSMTGWTNSVTDRHSINHGTPGEFLTVDGEFDQEILSQELRLNYDDGPLRWVAGLYFSEENQSSFRTQQLLTLDESRNSAKITNLAAFGEISYEFVPGWRAIAGARVDHIDQKQTAFFSQNGVMTSNTTASFEDTVVLPKFGLEHSFAGNQRVSLTYQEGYRPGGSGVQASTGMLFEYEPESARNYELAWRGRFMEDRLGVAVNLFYQDWDKQQVEVWADPLNPASSYITNAGKSESYGGEIELTYAATERLDLYGSIGLLETEFKDFSAGGINYSGLSFPGAPETNISLGFQWGGETGWFANGSATYTGSSMSRIEQGLARPLTLDDYTTVDVSFGYGWNNGARMTVYATNLLDEKYFKYEYGPGAMATLGDRREVGVRLDYTF</sequence>
<accession>A0A1M7A5A3</accession>
<feature type="domain" description="TonB-dependent receptor-like beta-barrel" evidence="14">
    <location>
        <begin position="306"/>
        <end position="682"/>
    </location>
</feature>
<evidence type="ECO:0000256" key="5">
    <source>
        <dbReference type="ARBA" id="ARBA00022692"/>
    </source>
</evidence>
<evidence type="ECO:0000256" key="9">
    <source>
        <dbReference type="ARBA" id="ARBA00023136"/>
    </source>
</evidence>
<dbReference type="RefSeq" id="WP_073033887.1">
    <property type="nucleotide sequence ID" value="NZ_BMLR01000002.1"/>
</dbReference>
<feature type="chain" id="PRO_5013110765" evidence="13">
    <location>
        <begin position="25"/>
        <end position="714"/>
    </location>
</feature>
<keyword evidence="3 11" id="KW-1134">Transmembrane beta strand</keyword>
<keyword evidence="16" id="KW-0675">Receptor</keyword>
<dbReference type="PANTHER" id="PTHR32552:SF81">
    <property type="entry name" value="TONB-DEPENDENT OUTER MEMBRANE RECEPTOR"/>
    <property type="match status" value="1"/>
</dbReference>
<name>A0A1M7A5A3_9RHOB</name>
<reference evidence="16 17" key="1">
    <citation type="submission" date="2016-11" db="EMBL/GenBank/DDBJ databases">
        <authorList>
            <person name="Jaros S."/>
            <person name="Januszkiewicz K."/>
            <person name="Wedrychowicz H."/>
        </authorList>
    </citation>
    <scope>NUCLEOTIDE SEQUENCE [LARGE SCALE GENOMIC DNA]</scope>
    <source>
        <strain evidence="16 17">DSM 29589</strain>
    </source>
</reference>
<evidence type="ECO:0000256" key="4">
    <source>
        <dbReference type="ARBA" id="ARBA00022496"/>
    </source>
</evidence>
<organism evidence="16 17">
    <name type="scientific">Roseovarius pacificus</name>
    <dbReference type="NCBI Taxonomy" id="337701"/>
    <lineage>
        <taxon>Bacteria</taxon>
        <taxon>Pseudomonadati</taxon>
        <taxon>Pseudomonadota</taxon>
        <taxon>Alphaproteobacteria</taxon>
        <taxon>Rhodobacterales</taxon>
        <taxon>Roseobacteraceae</taxon>
        <taxon>Roseovarius</taxon>
    </lineage>
</organism>
<dbReference type="Pfam" id="PF00593">
    <property type="entry name" value="TonB_dep_Rec_b-barrel"/>
    <property type="match status" value="1"/>
</dbReference>
<evidence type="ECO:0000256" key="10">
    <source>
        <dbReference type="ARBA" id="ARBA00023237"/>
    </source>
</evidence>
<evidence type="ECO:0000313" key="16">
    <source>
        <dbReference type="EMBL" id="SHL37845.1"/>
    </source>
</evidence>
<proteinExistence type="inferred from homology"/>
<protein>
    <submittedName>
        <fullName evidence="16">Outer membrane receptor proteins, mostly Fe transport</fullName>
    </submittedName>
</protein>
<dbReference type="CDD" id="cd01347">
    <property type="entry name" value="ligand_gated_channel"/>
    <property type="match status" value="1"/>
</dbReference>
<keyword evidence="4" id="KW-0410">Iron transport</keyword>
<dbReference type="InterPro" id="IPR036942">
    <property type="entry name" value="Beta-barrel_TonB_sf"/>
</dbReference>
<evidence type="ECO:0000259" key="15">
    <source>
        <dbReference type="Pfam" id="PF07715"/>
    </source>
</evidence>
<keyword evidence="9 11" id="KW-0472">Membrane</keyword>
<dbReference type="Pfam" id="PF07715">
    <property type="entry name" value="Plug"/>
    <property type="match status" value="1"/>
</dbReference>
<evidence type="ECO:0000256" key="7">
    <source>
        <dbReference type="ARBA" id="ARBA00023065"/>
    </source>
</evidence>
<dbReference type="STRING" id="337701.SAMN05444398_102179"/>
<dbReference type="InterPro" id="IPR012910">
    <property type="entry name" value="Plug_dom"/>
</dbReference>
<dbReference type="InterPro" id="IPR000531">
    <property type="entry name" value="Beta-barrel_TonB"/>
</dbReference>
<comment type="subcellular location">
    <subcellularLocation>
        <location evidence="1 11">Cell outer membrane</location>
        <topology evidence="1 11">Multi-pass membrane protein</topology>
    </subcellularLocation>
</comment>
<gene>
    <name evidence="16" type="ORF">SAMN05444398_102179</name>
</gene>
<evidence type="ECO:0000256" key="1">
    <source>
        <dbReference type="ARBA" id="ARBA00004571"/>
    </source>
</evidence>
<keyword evidence="17" id="KW-1185">Reference proteome</keyword>
<dbReference type="PANTHER" id="PTHR32552">
    <property type="entry name" value="FERRICHROME IRON RECEPTOR-RELATED"/>
    <property type="match status" value="1"/>
</dbReference>
<keyword evidence="13" id="KW-0732">Signal</keyword>
<evidence type="ECO:0000259" key="14">
    <source>
        <dbReference type="Pfam" id="PF00593"/>
    </source>
</evidence>
<dbReference type="InterPro" id="IPR039426">
    <property type="entry name" value="TonB-dep_rcpt-like"/>
</dbReference>
<dbReference type="SUPFAM" id="SSF56935">
    <property type="entry name" value="Porins"/>
    <property type="match status" value="1"/>
</dbReference>
<comment type="similarity">
    <text evidence="11 12">Belongs to the TonB-dependent receptor family.</text>
</comment>
<dbReference type="Gene3D" id="2.40.170.20">
    <property type="entry name" value="TonB-dependent receptor, beta-barrel domain"/>
    <property type="match status" value="1"/>
</dbReference>
<feature type="domain" description="TonB-dependent receptor plug" evidence="15">
    <location>
        <begin position="47"/>
        <end position="155"/>
    </location>
</feature>
<dbReference type="PROSITE" id="PS52016">
    <property type="entry name" value="TONB_DEPENDENT_REC_3"/>
    <property type="match status" value="1"/>
</dbReference>
<dbReference type="EMBL" id="FRBR01000002">
    <property type="protein sequence ID" value="SHL37845.1"/>
    <property type="molecule type" value="Genomic_DNA"/>
</dbReference>
<dbReference type="GO" id="GO:0006826">
    <property type="term" value="P:iron ion transport"/>
    <property type="evidence" value="ECO:0007669"/>
    <property type="project" value="UniProtKB-KW"/>
</dbReference>
<keyword evidence="8 12" id="KW-0798">TonB box</keyword>
<evidence type="ECO:0000256" key="8">
    <source>
        <dbReference type="ARBA" id="ARBA00023077"/>
    </source>
</evidence>
<dbReference type="AlphaFoldDB" id="A0A1M7A5A3"/>
<evidence type="ECO:0000256" key="12">
    <source>
        <dbReference type="RuleBase" id="RU003357"/>
    </source>
</evidence>
<keyword evidence="10 11" id="KW-0998">Cell outer membrane</keyword>
<evidence type="ECO:0000256" key="3">
    <source>
        <dbReference type="ARBA" id="ARBA00022452"/>
    </source>
</evidence>
<keyword evidence="5 11" id="KW-0812">Transmembrane</keyword>
<keyword evidence="6" id="KW-0408">Iron</keyword>
<feature type="signal peptide" evidence="13">
    <location>
        <begin position="1"/>
        <end position="24"/>
    </location>
</feature>
<dbReference type="Proteomes" id="UP000183974">
    <property type="component" value="Unassembled WGS sequence"/>
</dbReference>